<dbReference type="Pfam" id="PF01915">
    <property type="entry name" value="Glyco_hydro_3_C"/>
    <property type="match status" value="1"/>
</dbReference>
<organism evidence="8">
    <name type="scientific">Blastobotrys adeninivorans</name>
    <name type="common">Yeast</name>
    <name type="synonym">Arxula adeninivorans</name>
    <dbReference type="NCBI Taxonomy" id="409370"/>
    <lineage>
        <taxon>Eukaryota</taxon>
        <taxon>Fungi</taxon>
        <taxon>Dikarya</taxon>
        <taxon>Ascomycota</taxon>
        <taxon>Saccharomycotina</taxon>
        <taxon>Dipodascomycetes</taxon>
        <taxon>Dipodascales</taxon>
        <taxon>Trichomonascaceae</taxon>
        <taxon>Blastobotrys</taxon>
    </lineage>
</organism>
<dbReference type="EMBL" id="HG937694">
    <property type="protein sequence ID" value="CDP38310.1"/>
    <property type="molecule type" value="Genomic_DNA"/>
</dbReference>
<dbReference type="InterPro" id="IPR037524">
    <property type="entry name" value="PA14/GLEYA"/>
</dbReference>
<dbReference type="InterPro" id="IPR050288">
    <property type="entry name" value="Cellulose_deg_GH3"/>
</dbReference>
<comment type="pathway">
    <text evidence="6">Glycan metabolism; cellulose degradation.</text>
</comment>
<feature type="domain" description="PA14" evidence="7">
    <location>
        <begin position="397"/>
        <end position="552"/>
    </location>
</feature>
<evidence type="ECO:0000256" key="2">
    <source>
        <dbReference type="ARBA" id="ARBA00005336"/>
    </source>
</evidence>
<evidence type="ECO:0000256" key="3">
    <source>
        <dbReference type="ARBA" id="ARBA00012744"/>
    </source>
</evidence>
<dbReference type="PRINTS" id="PR00133">
    <property type="entry name" value="GLHYDRLASE3"/>
</dbReference>
<evidence type="ECO:0000313" key="8">
    <source>
        <dbReference type="EMBL" id="CDP38310.1"/>
    </source>
</evidence>
<dbReference type="SMART" id="SM00758">
    <property type="entry name" value="PA14"/>
    <property type="match status" value="1"/>
</dbReference>
<comment type="catalytic activity">
    <reaction evidence="1 6">
        <text>Hydrolysis of terminal, non-reducing beta-D-glucosyl residues with release of beta-D-glucose.</text>
        <dbReference type="EC" id="3.2.1.21"/>
    </reaction>
</comment>
<reference evidence="8" key="1">
    <citation type="submission" date="2014-02" db="EMBL/GenBank/DDBJ databases">
        <authorList>
            <person name="Genoscope - CEA"/>
        </authorList>
    </citation>
    <scope>NUCLEOTIDE SEQUENCE</scope>
    <source>
        <strain evidence="8">LS3</strain>
    </source>
</reference>
<dbReference type="InterPro" id="IPR001764">
    <property type="entry name" value="Glyco_hydro_3_N"/>
</dbReference>
<keyword evidence="5 6" id="KW-0326">Glycosidase</keyword>
<dbReference type="InterPro" id="IPR017853">
    <property type="entry name" value="GH"/>
</dbReference>
<dbReference type="Gene3D" id="2.60.40.10">
    <property type="entry name" value="Immunoglobulins"/>
    <property type="match status" value="1"/>
</dbReference>
<dbReference type="Gene3D" id="2.60.120.260">
    <property type="entry name" value="Galactose-binding domain-like"/>
    <property type="match status" value="1"/>
</dbReference>
<evidence type="ECO:0000256" key="6">
    <source>
        <dbReference type="RuleBase" id="RU361161"/>
    </source>
</evidence>
<dbReference type="FunFam" id="3.20.20.300:FF:000006">
    <property type="entry name" value="Beta-glucosidase H"/>
    <property type="match status" value="1"/>
</dbReference>
<evidence type="ECO:0000256" key="4">
    <source>
        <dbReference type="ARBA" id="ARBA00022801"/>
    </source>
</evidence>
<dbReference type="Pfam" id="PF14310">
    <property type="entry name" value="Fn3-like"/>
    <property type="match status" value="1"/>
</dbReference>
<dbReference type="GO" id="GO:0030245">
    <property type="term" value="P:cellulose catabolic process"/>
    <property type="evidence" value="ECO:0007669"/>
    <property type="project" value="UniProtKB-UniPathway"/>
</dbReference>
<dbReference type="SUPFAM" id="SSF52279">
    <property type="entry name" value="Beta-D-glucan exohydrolase, C-terminal domain"/>
    <property type="match status" value="1"/>
</dbReference>
<dbReference type="PhylomeDB" id="A0A060TB43"/>
<dbReference type="SUPFAM" id="SSF51445">
    <property type="entry name" value="(Trans)glycosidases"/>
    <property type="match status" value="1"/>
</dbReference>
<dbReference type="Pfam" id="PF07691">
    <property type="entry name" value="PA14"/>
    <property type="match status" value="1"/>
</dbReference>
<dbReference type="Gene3D" id="3.40.50.1700">
    <property type="entry name" value="Glycoside hydrolase family 3 C-terminal domain"/>
    <property type="match status" value="1"/>
</dbReference>
<dbReference type="InterPro" id="IPR011658">
    <property type="entry name" value="PA14_dom"/>
</dbReference>
<reference evidence="8" key="2">
    <citation type="submission" date="2014-06" db="EMBL/GenBank/DDBJ databases">
        <title>The complete genome of Blastobotrys (Arxula) adeninivorans LS3 - a yeast of biotechnological interest.</title>
        <authorList>
            <person name="Kunze G."/>
            <person name="Gaillardin C."/>
            <person name="Czernicka M."/>
            <person name="Durrens P."/>
            <person name="Martin T."/>
            <person name="Boer E."/>
            <person name="Gabaldon T."/>
            <person name="Cruz J."/>
            <person name="Talla E."/>
            <person name="Marck C."/>
            <person name="Goffeau A."/>
            <person name="Barbe V."/>
            <person name="Baret P."/>
            <person name="Baronian K."/>
            <person name="Beier S."/>
            <person name="Bleykasten C."/>
            <person name="Bode R."/>
            <person name="Casaregola S."/>
            <person name="Despons L."/>
            <person name="Fairhead C."/>
            <person name="Giersberg M."/>
            <person name="Gierski P."/>
            <person name="Hahnel U."/>
            <person name="Hartmann A."/>
            <person name="Jankowska D."/>
            <person name="Jubin C."/>
            <person name="Jung P."/>
            <person name="Lafontaine I."/>
            <person name="Leh-Louis V."/>
            <person name="Lemaire M."/>
            <person name="Marcet-Houben M."/>
            <person name="Mascher M."/>
            <person name="Morel G."/>
            <person name="Richard G.-F."/>
            <person name="Riechen J."/>
            <person name="Sacerdot C."/>
            <person name="Sarkar A."/>
            <person name="Savel G."/>
            <person name="Schacherer J."/>
            <person name="Sherman D."/>
            <person name="Straub M.-L."/>
            <person name="Stein N."/>
            <person name="Thierry A."/>
            <person name="Trautwein-Schult A."/>
            <person name="Westhof E."/>
            <person name="Worch S."/>
            <person name="Dujon B."/>
            <person name="Souciet J.-L."/>
            <person name="Wincker P."/>
            <person name="Scholz U."/>
            <person name="Neuveglise N."/>
        </authorList>
    </citation>
    <scope>NUCLEOTIDE SEQUENCE</scope>
    <source>
        <strain evidence="8">LS3</strain>
    </source>
</reference>
<dbReference type="PROSITE" id="PS00775">
    <property type="entry name" value="GLYCOSYL_HYDROL_F3"/>
    <property type="match status" value="1"/>
</dbReference>
<dbReference type="Pfam" id="PF00933">
    <property type="entry name" value="Glyco_hydro_3"/>
    <property type="match status" value="1"/>
</dbReference>
<gene>
    <name evidence="8" type="ORF">GNLVRS02_ARAD1D31812g</name>
</gene>
<keyword evidence="4 6" id="KW-0378">Hydrolase</keyword>
<name>A0A060TB43_BLAAD</name>
<evidence type="ECO:0000256" key="1">
    <source>
        <dbReference type="ARBA" id="ARBA00000448"/>
    </source>
</evidence>
<dbReference type="SMART" id="SM01217">
    <property type="entry name" value="Fn3_like"/>
    <property type="match status" value="1"/>
</dbReference>
<accession>A0A060TB43</accession>
<evidence type="ECO:0000256" key="5">
    <source>
        <dbReference type="ARBA" id="ARBA00023295"/>
    </source>
</evidence>
<dbReference type="InterPro" id="IPR019800">
    <property type="entry name" value="Glyco_hydro_3_AS"/>
</dbReference>
<sequence>MVTEFNVERVLSQLSVDDKIKLLSGFDSFHMQGLKEHNVPSLRLSDGPNGVRGSRFFNAAPAACFPCGTGMGATFDTDLLYRAGKLMATEAKAKGAHAILGPTVNIQRSPLGGRGFESFAEDPLLSGDCAAAVIKGMQDSGIQATIKHFVGNDQEHERRAVNAIIPARALREVYLLPFQIAMRDSNPAAIMTAYNQVNGMHVADNHELLTEILRNEWKWRGMVMSDWFGTYSTIKGVKAGVDLEMPGPAIWRGKLLKSALESRDIKINDIDERARNVLNFINKAITRSGIPENAPEGSNDTKEAAEFLREMAGDSIVLLKNQDKVLPLKKEKTTAVIGPSANVALIHGGGSASLTPYYATTPLDGIKSKTAEEPKYAIGVDTSINLPVLGSSLETADGKPGFMWRSYDKPASARDRQLLDELRLVNSNIFFPEYRLDLDRFYVDLEGYFTPQEDGEYEFGLMVYGAAKLYVDDKLVVDNDTVQRRGDSFLGTGTVEEIGKVPLSKGQKYKVTVSYYNESHLEGTDASVVFGGGLRIGGRKVTTLEETMAHAIEVAKSVDQVVLCLGLGADYESEGFDRTHMDLPDNVDRLVSDITNANPNVVVVLQTGTPVSLPWLDKVKGLVHAWYGGNEAGNAIADVLFGDVNPSGKLPLTFPKRVEDNPAYFNYRSENGTTIYGENVYVGYRFYEMVKRDALFPFGFGLSYTTFDYGKAKVQVHGSSFDSQQVRVSVDVTNTGRVAGKEAVQIYIGHRNPLIRRPYKELKGFGKVMISPGQTKTVEVTIPLKYATSYWDESRDSWISEKATYDVFVASSSDNVLSDASFTTSETNWWNGV</sequence>
<protein>
    <recommendedName>
        <fullName evidence="3 6">beta-glucosidase</fullName>
        <ecNumber evidence="3 6">3.2.1.21</ecNumber>
    </recommendedName>
</protein>
<dbReference type="InterPro" id="IPR036962">
    <property type="entry name" value="Glyco_hydro_3_N_sf"/>
</dbReference>
<dbReference type="GO" id="GO:0008422">
    <property type="term" value="F:beta-glucosidase activity"/>
    <property type="evidence" value="ECO:0007669"/>
    <property type="project" value="UniProtKB-EC"/>
</dbReference>
<dbReference type="InterPro" id="IPR002772">
    <property type="entry name" value="Glyco_hydro_3_C"/>
</dbReference>
<keyword evidence="6" id="KW-0624">Polysaccharide degradation</keyword>
<dbReference type="PROSITE" id="PS51820">
    <property type="entry name" value="PA14"/>
    <property type="match status" value="1"/>
</dbReference>
<dbReference type="Gene3D" id="3.20.20.300">
    <property type="entry name" value="Glycoside hydrolase, family 3, N-terminal domain"/>
    <property type="match status" value="1"/>
</dbReference>
<comment type="similarity">
    <text evidence="2 6">Belongs to the glycosyl hydrolase 3 family.</text>
</comment>
<keyword evidence="6" id="KW-0119">Carbohydrate metabolism</keyword>
<dbReference type="EC" id="3.2.1.21" evidence="3 6"/>
<dbReference type="AlphaFoldDB" id="A0A060TB43"/>
<dbReference type="PANTHER" id="PTHR42715">
    <property type="entry name" value="BETA-GLUCOSIDASE"/>
    <property type="match status" value="1"/>
</dbReference>
<dbReference type="UniPathway" id="UPA00696"/>
<evidence type="ECO:0000259" key="7">
    <source>
        <dbReference type="PROSITE" id="PS51820"/>
    </source>
</evidence>
<dbReference type="InterPro" id="IPR026891">
    <property type="entry name" value="Fn3-like"/>
</dbReference>
<dbReference type="InterPro" id="IPR013783">
    <property type="entry name" value="Ig-like_fold"/>
</dbReference>
<proteinExistence type="inferred from homology"/>
<dbReference type="PANTHER" id="PTHR42715:SF27">
    <property type="entry name" value="BETA-GLUCOSIDASE-RELATED"/>
    <property type="match status" value="1"/>
</dbReference>
<dbReference type="InterPro" id="IPR036881">
    <property type="entry name" value="Glyco_hydro_3_C_sf"/>
</dbReference>
<dbReference type="FunFam" id="2.60.40.10:FF:000495">
    <property type="entry name" value="Periplasmic beta-glucosidase"/>
    <property type="match status" value="1"/>
</dbReference>